<reference evidence="2 3" key="1">
    <citation type="submission" date="2019-09" db="EMBL/GenBank/DDBJ databases">
        <title>YIM 132180 draft genome.</title>
        <authorList>
            <person name="Zhang K."/>
        </authorList>
    </citation>
    <scope>NUCLEOTIDE SEQUENCE [LARGE SCALE GENOMIC DNA]</scope>
    <source>
        <strain evidence="2 3">YIM 132180</strain>
    </source>
</reference>
<evidence type="ECO:0000313" key="2">
    <source>
        <dbReference type="EMBL" id="KAB0682094.1"/>
    </source>
</evidence>
<keyword evidence="3" id="KW-1185">Reference proteome</keyword>
<gene>
    <name evidence="2" type="ORF">F6X38_03210</name>
</gene>
<sequence>MLRGLVCRCPRCGEGKLFAGYLRAVPHCSTCGEAFDGVHRADDLPPYLTVFVIGHLVVALFMALDEAVVLSLGANLAIFIPLTLVLCLAMLRPMKGLTIGLQWAMRMHGFGEGDARHDH</sequence>
<keyword evidence="1" id="KW-0812">Transmembrane</keyword>
<organism evidence="2 3">
    <name type="scientific">Plantimonas leprariae</name>
    <dbReference type="NCBI Taxonomy" id="2615207"/>
    <lineage>
        <taxon>Bacteria</taxon>
        <taxon>Pseudomonadati</taxon>
        <taxon>Pseudomonadota</taxon>
        <taxon>Alphaproteobacteria</taxon>
        <taxon>Hyphomicrobiales</taxon>
        <taxon>Aurantimonadaceae</taxon>
        <taxon>Plantimonas</taxon>
    </lineage>
</organism>
<dbReference type="AlphaFoldDB" id="A0A7V7PSH3"/>
<keyword evidence="1" id="KW-0472">Membrane</keyword>
<protein>
    <submittedName>
        <fullName evidence="2">DUF983 domain-containing protein</fullName>
    </submittedName>
</protein>
<dbReference type="Pfam" id="PF06170">
    <property type="entry name" value="DUF983"/>
    <property type="match status" value="1"/>
</dbReference>
<evidence type="ECO:0000313" key="3">
    <source>
        <dbReference type="Proteomes" id="UP000432089"/>
    </source>
</evidence>
<proteinExistence type="predicted"/>
<dbReference type="EMBL" id="VZDO01000002">
    <property type="protein sequence ID" value="KAB0682094.1"/>
    <property type="molecule type" value="Genomic_DNA"/>
</dbReference>
<name>A0A7V7PSH3_9HYPH</name>
<keyword evidence="1" id="KW-1133">Transmembrane helix</keyword>
<feature type="transmembrane region" description="Helical" evidence="1">
    <location>
        <begin position="47"/>
        <end position="64"/>
    </location>
</feature>
<comment type="caution">
    <text evidence="2">The sequence shown here is derived from an EMBL/GenBank/DDBJ whole genome shotgun (WGS) entry which is preliminary data.</text>
</comment>
<dbReference type="InterPro" id="IPR009325">
    <property type="entry name" value="DUF983"/>
</dbReference>
<evidence type="ECO:0000256" key="1">
    <source>
        <dbReference type="SAM" id="Phobius"/>
    </source>
</evidence>
<accession>A0A7V7PSH3</accession>
<feature type="transmembrane region" description="Helical" evidence="1">
    <location>
        <begin position="70"/>
        <end position="91"/>
    </location>
</feature>
<dbReference type="Proteomes" id="UP000432089">
    <property type="component" value="Unassembled WGS sequence"/>
</dbReference>